<sequence>MYQIRKGAPLSERRPPHNFVRDDYVATYLITGFWTASALINIIATIFMGCQIRRVSA</sequence>
<keyword evidence="1" id="KW-0472">Membrane</keyword>
<reference evidence="2 3" key="1">
    <citation type="journal article" date="2016" name="Mol. Biol. Evol.">
        <title>Comparative Genomics of Early-Diverging Mushroom-Forming Fungi Provides Insights into the Origins of Lignocellulose Decay Capabilities.</title>
        <authorList>
            <person name="Nagy L.G."/>
            <person name="Riley R."/>
            <person name="Tritt A."/>
            <person name="Adam C."/>
            <person name="Daum C."/>
            <person name="Floudas D."/>
            <person name="Sun H."/>
            <person name="Yadav J.S."/>
            <person name="Pangilinan J."/>
            <person name="Larsson K.H."/>
            <person name="Matsuura K."/>
            <person name="Barry K."/>
            <person name="Labutti K."/>
            <person name="Kuo R."/>
            <person name="Ohm R.A."/>
            <person name="Bhattacharya S.S."/>
            <person name="Shirouzu T."/>
            <person name="Yoshinaga Y."/>
            <person name="Martin F.M."/>
            <person name="Grigoriev I.V."/>
            <person name="Hibbett D.S."/>
        </authorList>
    </citation>
    <scope>NUCLEOTIDE SEQUENCE [LARGE SCALE GENOMIC DNA]</scope>
    <source>
        <strain evidence="2 3">HHB14362 ss-1</strain>
    </source>
</reference>
<keyword evidence="1" id="KW-0812">Transmembrane</keyword>
<evidence type="ECO:0000313" key="2">
    <source>
        <dbReference type="EMBL" id="KZT19752.1"/>
    </source>
</evidence>
<evidence type="ECO:0000313" key="3">
    <source>
        <dbReference type="Proteomes" id="UP000076761"/>
    </source>
</evidence>
<accession>A0A165NJZ2</accession>
<dbReference type="EMBL" id="KV425634">
    <property type="protein sequence ID" value="KZT19752.1"/>
    <property type="molecule type" value="Genomic_DNA"/>
</dbReference>
<name>A0A165NJZ2_9AGAM</name>
<keyword evidence="1" id="KW-1133">Transmembrane helix</keyword>
<feature type="transmembrane region" description="Helical" evidence="1">
    <location>
        <begin position="25"/>
        <end position="50"/>
    </location>
</feature>
<evidence type="ECO:0000256" key="1">
    <source>
        <dbReference type="SAM" id="Phobius"/>
    </source>
</evidence>
<dbReference type="InParanoid" id="A0A165NJZ2"/>
<proteinExistence type="predicted"/>
<keyword evidence="3" id="KW-1185">Reference proteome</keyword>
<organism evidence="2 3">
    <name type="scientific">Neolentinus lepideus HHB14362 ss-1</name>
    <dbReference type="NCBI Taxonomy" id="1314782"/>
    <lineage>
        <taxon>Eukaryota</taxon>
        <taxon>Fungi</taxon>
        <taxon>Dikarya</taxon>
        <taxon>Basidiomycota</taxon>
        <taxon>Agaricomycotina</taxon>
        <taxon>Agaricomycetes</taxon>
        <taxon>Gloeophyllales</taxon>
        <taxon>Gloeophyllaceae</taxon>
        <taxon>Neolentinus</taxon>
    </lineage>
</organism>
<dbReference type="AlphaFoldDB" id="A0A165NJZ2"/>
<gene>
    <name evidence="2" type="ORF">NEOLEDRAFT_1141632</name>
</gene>
<protein>
    <submittedName>
        <fullName evidence="2">Uncharacterized protein</fullName>
    </submittedName>
</protein>
<dbReference type="Proteomes" id="UP000076761">
    <property type="component" value="Unassembled WGS sequence"/>
</dbReference>